<accession>A0A239PSK2</accession>
<evidence type="ECO:0000313" key="14">
    <source>
        <dbReference type="EMBL" id="SNT73118.1"/>
    </source>
</evidence>
<dbReference type="PANTHER" id="PTHR13693:SF100">
    <property type="entry name" value="8-AMINO-7-OXONONANOATE SYNTHASE"/>
    <property type="match status" value="1"/>
</dbReference>
<evidence type="ECO:0000256" key="3">
    <source>
        <dbReference type="ARBA" id="ARBA00010008"/>
    </source>
</evidence>
<evidence type="ECO:0000256" key="12">
    <source>
        <dbReference type="RuleBase" id="RU003693"/>
    </source>
</evidence>
<organism evidence="14 15">
    <name type="scientific">Paracoccus seriniphilus</name>
    <dbReference type="NCBI Taxonomy" id="184748"/>
    <lineage>
        <taxon>Bacteria</taxon>
        <taxon>Pseudomonadati</taxon>
        <taxon>Pseudomonadota</taxon>
        <taxon>Alphaproteobacteria</taxon>
        <taxon>Rhodobacterales</taxon>
        <taxon>Paracoccaceae</taxon>
        <taxon>Paracoccus</taxon>
    </lineage>
</organism>
<dbReference type="Gene3D" id="3.90.1150.10">
    <property type="entry name" value="Aspartate Aminotransferase, domain 1"/>
    <property type="match status" value="1"/>
</dbReference>
<comment type="catalytic activity">
    <reaction evidence="11">
        <text>6-carboxyhexanoyl-[ACP] + L-alanine + H(+) = (8S)-8-amino-7-oxononanoate + holo-[ACP] + CO2</text>
        <dbReference type="Rhea" id="RHEA:42288"/>
        <dbReference type="Rhea" id="RHEA-COMP:9685"/>
        <dbReference type="Rhea" id="RHEA-COMP:9955"/>
        <dbReference type="ChEBI" id="CHEBI:15378"/>
        <dbReference type="ChEBI" id="CHEBI:16526"/>
        <dbReference type="ChEBI" id="CHEBI:57972"/>
        <dbReference type="ChEBI" id="CHEBI:64479"/>
        <dbReference type="ChEBI" id="CHEBI:78846"/>
        <dbReference type="ChEBI" id="CHEBI:149468"/>
        <dbReference type="EC" id="2.3.1.47"/>
    </reaction>
</comment>
<evidence type="ECO:0000256" key="2">
    <source>
        <dbReference type="ARBA" id="ARBA00004746"/>
    </source>
</evidence>
<dbReference type="InterPro" id="IPR004839">
    <property type="entry name" value="Aminotransferase_I/II_large"/>
</dbReference>
<evidence type="ECO:0000256" key="11">
    <source>
        <dbReference type="ARBA" id="ARBA00047715"/>
    </source>
</evidence>
<dbReference type="AlphaFoldDB" id="A0A239PSK2"/>
<keyword evidence="8 12" id="KW-0663">Pyridoxal phosphate</keyword>
<dbReference type="GO" id="GO:0030170">
    <property type="term" value="F:pyridoxal phosphate binding"/>
    <property type="evidence" value="ECO:0007669"/>
    <property type="project" value="InterPro"/>
</dbReference>
<evidence type="ECO:0000256" key="7">
    <source>
        <dbReference type="ARBA" id="ARBA00022756"/>
    </source>
</evidence>
<name>A0A239PSK2_9RHOB</name>
<dbReference type="InterPro" id="IPR050087">
    <property type="entry name" value="AON_synthase_class-II"/>
</dbReference>
<dbReference type="PANTHER" id="PTHR13693">
    <property type="entry name" value="CLASS II AMINOTRANSFERASE/8-AMINO-7-OXONONANOATE SYNTHASE"/>
    <property type="match status" value="1"/>
</dbReference>
<evidence type="ECO:0000256" key="6">
    <source>
        <dbReference type="ARBA" id="ARBA00022679"/>
    </source>
</evidence>
<dbReference type="InterPro" id="IPR015421">
    <property type="entry name" value="PyrdxlP-dep_Trfase_major"/>
</dbReference>
<dbReference type="Pfam" id="PF00155">
    <property type="entry name" value="Aminotran_1_2"/>
    <property type="match status" value="1"/>
</dbReference>
<keyword evidence="7" id="KW-0093">Biotin biosynthesis</keyword>
<dbReference type="SUPFAM" id="SSF53383">
    <property type="entry name" value="PLP-dependent transferases"/>
    <property type="match status" value="1"/>
</dbReference>
<evidence type="ECO:0000256" key="10">
    <source>
        <dbReference type="ARBA" id="ARBA00033381"/>
    </source>
</evidence>
<dbReference type="GO" id="GO:0009102">
    <property type="term" value="P:biotin biosynthetic process"/>
    <property type="evidence" value="ECO:0007669"/>
    <property type="project" value="UniProtKB-KW"/>
</dbReference>
<dbReference type="InterPro" id="IPR015424">
    <property type="entry name" value="PyrdxlP-dep_Trfase"/>
</dbReference>
<evidence type="ECO:0000259" key="13">
    <source>
        <dbReference type="Pfam" id="PF00155"/>
    </source>
</evidence>
<dbReference type="Proteomes" id="UP000198307">
    <property type="component" value="Unassembled WGS sequence"/>
</dbReference>
<evidence type="ECO:0000256" key="4">
    <source>
        <dbReference type="ARBA" id="ARBA00011738"/>
    </source>
</evidence>
<evidence type="ECO:0000256" key="9">
    <source>
        <dbReference type="ARBA" id="ARBA00032610"/>
    </source>
</evidence>
<evidence type="ECO:0000256" key="8">
    <source>
        <dbReference type="ARBA" id="ARBA00022898"/>
    </source>
</evidence>
<dbReference type="GO" id="GO:0008710">
    <property type="term" value="F:8-amino-7-oxononanoate synthase activity"/>
    <property type="evidence" value="ECO:0007669"/>
    <property type="project" value="UniProtKB-EC"/>
</dbReference>
<sequence length="386" mass="42025">MAPIGTGPEHDRLDFYRKDMAQLSQRGRLRSLSPRAGVDFSSNDYIGLAASDRLKDAIRAALDDGVAVGAAGSRLLRGHTEWQADFEFEAARFFGAEAALGFGGGYMANFALLATLPQREDLLLMDELSHASTHEGARAGRASVQRFRHGDVAHAEDVITNWRRAGNTGAVWIAVESLYSMDGDVAPLRELAALADRHGFLIVDEAHATGVFGPDGRGLTHHLEGRENVLTLHTLGKALGGSGALICGAKCLLDFMVNRSRPFIFATAPSPLMAVAGRAALQILRDEPWRRDLLQDHIACFNDEMARRLPRIQTSGSQIVPLIVGPDAETMALAAQIQARGFDVRGIRPPTVPEGSARLRISLNLNVTRQDIRRLTDTLEELWPDL</sequence>
<keyword evidence="6" id="KW-0808">Transferase</keyword>
<dbReference type="PROSITE" id="PS00599">
    <property type="entry name" value="AA_TRANSFER_CLASS_2"/>
    <property type="match status" value="1"/>
</dbReference>
<proteinExistence type="inferred from homology"/>
<gene>
    <name evidence="14" type="ORF">SAMN05444959_104290</name>
</gene>
<comment type="subunit">
    <text evidence="4">Homodimer.</text>
</comment>
<dbReference type="InterPro" id="IPR001917">
    <property type="entry name" value="Aminotrans_II_pyridoxalP_BS"/>
</dbReference>
<dbReference type="EMBL" id="FZQB01000004">
    <property type="protein sequence ID" value="SNT73118.1"/>
    <property type="molecule type" value="Genomic_DNA"/>
</dbReference>
<feature type="domain" description="Aminotransferase class I/classII large" evidence="13">
    <location>
        <begin position="38"/>
        <end position="378"/>
    </location>
</feature>
<dbReference type="Gene3D" id="3.40.640.10">
    <property type="entry name" value="Type I PLP-dependent aspartate aminotransferase-like (Major domain)"/>
    <property type="match status" value="1"/>
</dbReference>
<comment type="pathway">
    <text evidence="2">Cofactor biosynthesis; biotin biosynthesis.</text>
</comment>
<dbReference type="InterPro" id="IPR015422">
    <property type="entry name" value="PyrdxlP-dep_Trfase_small"/>
</dbReference>
<evidence type="ECO:0000313" key="15">
    <source>
        <dbReference type="Proteomes" id="UP000198307"/>
    </source>
</evidence>
<dbReference type="EC" id="2.3.1.47" evidence="5"/>
<keyword evidence="15" id="KW-1185">Reference proteome</keyword>
<evidence type="ECO:0000256" key="5">
    <source>
        <dbReference type="ARBA" id="ARBA00013187"/>
    </source>
</evidence>
<comment type="similarity">
    <text evidence="3">Belongs to the class-II pyridoxal-phosphate-dependent aminotransferase family. BioF subfamily.</text>
</comment>
<evidence type="ECO:0000256" key="1">
    <source>
        <dbReference type="ARBA" id="ARBA00001933"/>
    </source>
</evidence>
<reference evidence="14 15" key="1">
    <citation type="submission" date="2017-07" db="EMBL/GenBank/DDBJ databases">
        <authorList>
            <person name="Sun Z.S."/>
            <person name="Albrecht U."/>
            <person name="Echele G."/>
            <person name="Lee C.C."/>
        </authorList>
    </citation>
    <scope>NUCLEOTIDE SEQUENCE [LARGE SCALE GENOMIC DNA]</scope>
    <source>
        <strain evidence="14 15">DSM 14827</strain>
    </source>
</reference>
<comment type="cofactor">
    <cofactor evidence="1 12">
        <name>pyridoxal 5'-phosphate</name>
        <dbReference type="ChEBI" id="CHEBI:597326"/>
    </cofactor>
</comment>
<protein>
    <recommendedName>
        <fullName evidence="5">8-amino-7-oxononanoate synthase</fullName>
        <ecNumber evidence="5">2.3.1.47</ecNumber>
    </recommendedName>
    <alternativeName>
        <fullName evidence="9">7-keto-8-amino-pelargonic acid synthase</fullName>
    </alternativeName>
    <alternativeName>
        <fullName evidence="10">8-amino-7-ketopelargonate synthase</fullName>
    </alternativeName>
</protein>
<dbReference type="RefSeq" id="WP_245846974.1">
    <property type="nucleotide sequence ID" value="NZ_CP067129.1"/>
</dbReference>